<evidence type="ECO:0000313" key="1">
    <source>
        <dbReference type="EMBL" id="MED6268668.1"/>
    </source>
</evidence>
<gene>
    <name evidence="1" type="ORF">CHARACLAT_024656</name>
</gene>
<protein>
    <submittedName>
        <fullName evidence="1">Uncharacterized protein</fullName>
    </submittedName>
</protein>
<reference evidence="1 2" key="1">
    <citation type="submission" date="2021-06" db="EMBL/GenBank/DDBJ databases">
        <authorList>
            <person name="Palmer J.M."/>
        </authorList>
    </citation>
    <scope>NUCLEOTIDE SEQUENCE [LARGE SCALE GENOMIC DNA]</scope>
    <source>
        <strain evidence="1 2">CL_MEX2019</strain>
        <tissue evidence="1">Muscle</tissue>
    </source>
</reference>
<dbReference type="Proteomes" id="UP001352852">
    <property type="component" value="Unassembled WGS sequence"/>
</dbReference>
<keyword evidence="2" id="KW-1185">Reference proteome</keyword>
<dbReference type="EMBL" id="JAHUTJ010010942">
    <property type="protein sequence ID" value="MED6268668.1"/>
    <property type="molecule type" value="Genomic_DNA"/>
</dbReference>
<accession>A0ABU7D0J1</accession>
<proteinExistence type="predicted"/>
<name>A0ABU7D0J1_9TELE</name>
<sequence length="76" mass="8862">MLAYHCQRVNKWVDDCSAKRFGVSVDLRKRYTTSLTPVFLEHHNIIQPLCSEVGKRRSYFDEVCMKPRNVHHGVSA</sequence>
<comment type="caution">
    <text evidence="1">The sequence shown here is derived from an EMBL/GenBank/DDBJ whole genome shotgun (WGS) entry which is preliminary data.</text>
</comment>
<evidence type="ECO:0000313" key="2">
    <source>
        <dbReference type="Proteomes" id="UP001352852"/>
    </source>
</evidence>
<organism evidence="1 2">
    <name type="scientific">Characodon lateralis</name>
    <dbReference type="NCBI Taxonomy" id="208331"/>
    <lineage>
        <taxon>Eukaryota</taxon>
        <taxon>Metazoa</taxon>
        <taxon>Chordata</taxon>
        <taxon>Craniata</taxon>
        <taxon>Vertebrata</taxon>
        <taxon>Euteleostomi</taxon>
        <taxon>Actinopterygii</taxon>
        <taxon>Neopterygii</taxon>
        <taxon>Teleostei</taxon>
        <taxon>Neoteleostei</taxon>
        <taxon>Acanthomorphata</taxon>
        <taxon>Ovalentaria</taxon>
        <taxon>Atherinomorphae</taxon>
        <taxon>Cyprinodontiformes</taxon>
        <taxon>Goodeidae</taxon>
        <taxon>Characodon</taxon>
    </lineage>
</organism>